<name>A0A9P6AZ40_9AGAM</name>
<dbReference type="PANTHER" id="PTHR43948">
    <property type="entry name" value="DNAJ HOMOLOG SUBFAMILY B"/>
    <property type="match status" value="1"/>
</dbReference>
<organism evidence="3 4">
    <name type="scientific">Hydnum rufescens UP504</name>
    <dbReference type="NCBI Taxonomy" id="1448309"/>
    <lineage>
        <taxon>Eukaryota</taxon>
        <taxon>Fungi</taxon>
        <taxon>Dikarya</taxon>
        <taxon>Basidiomycota</taxon>
        <taxon>Agaricomycotina</taxon>
        <taxon>Agaricomycetes</taxon>
        <taxon>Cantharellales</taxon>
        <taxon>Hydnaceae</taxon>
        <taxon>Hydnum</taxon>
    </lineage>
</organism>
<evidence type="ECO:0000313" key="4">
    <source>
        <dbReference type="Proteomes" id="UP000886523"/>
    </source>
</evidence>
<evidence type="ECO:0000259" key="2">
    <source>
        <dbReference type="PROSITE" id="PS50076"/>
    </source>
</evidence>
<dbReference type="PROSITE" id="PS50076">
    <property type="entry name" value="DNAJ_2"/>
    <property type="match status" value="1"/>
</dbReference>
<keyword evidence="4" id="KW-1185">Reference proteome</keyword>
<dbReference type="CDD" id="cd06257">
    <property type="entry name" value="DnaJ"/>
    <property type="match status" value="1"/>
</dbReference>
<dbReference type="GO" id="GO:0051082">
    <property type="term" value="F:unfolded protein binding"/>
    <property type="evidence" value="ECO:0007669"/>
    <property type="project" value="TreeGrafter"/>
</dbReference>
<dbReference type="GO" id="GO:0005737">
    <property type="term" value="C:cytoplasm"/>
    <property type="evidence" value="ECO:0007669"/>
    <property type="project" value="TreeGrafter"/>
</dbReference>
<dbReference type="GO" id="GO:0005634">
    <property type="term" value="C:nucleus"/>
    <property type="evidence" value="ECO:0007669"/>
    <property type="project" value="TreeGrafter"/>
</dbReference>
<dbReference type="OrthoDB" id="10250354at2759"/>
<dbReference type="InterPro" id="IPR036869">
    <property type="entry name" value="J_dom_sf"/>
</dbReference>
<dbReference type="Proteomes" id="UP000886523">
    <property type="component" value="Unassembled WGS sequence"/>
</dbReference>
<dbReference type="Pfam" id="PF00226">
    <property type="entry name" value="DnaJ"/>
    <property type="match status" value="1"/>
</dbReference>
<dbReference type="InterPro" id="IPR018253">
    <property type="entry name" value="DnaJ_domain_CS"/>
</dbReference>
<dbReference type="PROSITE" id="PS00636">
    <property type="entry name" value="DNAJ_1"/>
    <property type="match status" value="1"/>
</dbReference>
<sequence length="109" mass="12211">MAGADYYELLGVPNAATQEEIRKAYRKQALRWHPDRNNGTALATQYFSQIAEAYEALSDPAKRRIYDLFGERGLKEDATEDTSVSSRRQRSKGFAIPSPCTFPIPIPAS</sequence>
<comment type="caution">
    <text evidence="3">The sequence shown here is derived from an EMBL/GenBank/DDBJ whole genome shotgun (WGS) entry which is preliminary data.</text>
</comment>
<reference evidence="3" key="1">
    <citation type="journal article" date="2020" name="Nat. Commun.">
        <title>Large-scale genome sequencing of mycorrhizal fungi provides insights into the early evolution of symbiotic traits.</title>
        <authorList>
            <person name="Miyauchi S."/>
            <person name="Kiss E."/>
            <person name="Kuo A."/>
            <person name="Drula E."/>
            <person name="Kohler A."/>
            <person name="Sanchez-Garcia M."/>
            <person name="Morin E."/>
            <person name="Andreopoulos B."/>
            <person name="Barry K.W."/>
            <person name="Bonito G."/>
            <person name="Buee M."/>
            <person name="Carver A."/>
            <person name="Chen C."/>
            <person name="Cichocki N."/>
            <person name="Clum A."/>
            <person name="Culley D."/>
            <person name="Crous P.W."/>
            <person name="Fauchery L."/>
            <person name="Girlanda M."/>
            <person name="Hayes R.D."/>
            <person name="Keri Z."/>
            <person name="LaButti K."/>
            <person name="Lipzen A."/>
            <person name="Lombard V."/>
            <person name="Magnuson J."/>
            <person name="Maillard F."/>
            <person name="Murat C."/>
            <person name="Nolan M."/>
            <person name="Ohm R.A."/>
            <person name="Pangilinan J."/>
            <person name="Pereira M.F."/>
            <person name="Perotto S."/>
            <person name="Peter M."/>
            <person name="Pfister S."/>
            <person name="Riley R."/>
            <person name="Sitrit Y."/>
            <person name="Stielow J.B."/>
            <person name="Szollosi G."/>
            <person name="Zifcakova L."/>
            <person name="Stursova M."/>
            <person name="Spatafora J.W."/>
            <person name="Tedersoo L."/>
            <person name="Vaario L.M."/>
            <person name="Yamada A."/>
            <person name="Yan M."/>
            <person name="Wang P."/>
            <person name="Xu J."/>
            <person name="Bruns T."/>
            <person name="Baldrian P."/>
            <person name="Vilgalys R."/>
            <person name="Dunand C."/>
            <person name="Henrissat B."/>
            <person name="Grigoriev I.V."/>
            <person name="Hibbett D."/>
            <person name="Nagy L.G."/>
            <person name="Martin F.M."/>
        </authorList>
    </citation>
    <scope>NUCLEOTIDE SEQUENCE</scope>
    <source>
        <strain evidence="3">UP504</strain>
    </source>
</reference>
<feature type="region of interest" description="Disordered" evidence="1">
    <location>
        <begin position="77"/>
        <end position="109"/>
    </location>
</feature>
<feature type="non-terminal residue" evidence="3">
    <location>
        <position position="109"/>
    </location>
</feature>
<evidence type="ECO:0000313" key="3">
    <source>
        <dbReference type="EMBL" id="KAF9513436.1"/>
    </source>
</evidence>
<dbReference type="SUPFAM" id="SSF46565">
    <property type="entry name" value="Chaperone J-domain"/>
    <property type="match status" value="1"/>
</dbReference>
<gene>
    <name evidence="3" type="ORF">BS47DRAFT_1344224</name>
</gene>
<dbReference type="PRINTS" id="PR00625">
    <property type="entry name" value="JDOMAIN"/>
</dbReference>
<dbReference type="InterPro" id="IPR001623">
    <property type="entry name" value="DnaJ_domain"/>
</dbReference>
<feature type="domain" description="J" evidence="2">
    <location>
        <begin position="5"/>
        <end position="70"/>
    </location>
</feature>
<feature type="compositionally biased region" description="Pro residues" evidence="1">
    <location>
        <begin position="100"/>
        <end position="109"/>
    </location>
</feature>
<protein>
    <recommendedName>
        <fullName evidence="2">J domain-containing protein</fullName>
    </recommendedName>
</protein>
<dbReference type="GO" id="GO:0044183">
    <property type="term" value="F:protein folding chaperone"/>
    <property type="evidence" value="ECO:0007669"/>
    <property type="project" value="TreeGrafter"/>
</dbReference>
<evidence type="ECO:0000256" key="1">
    <source>
        <dbReference type="SAM" id="MobiDB-lite"/>
    </source>
</evidence>
<dbReference type="Gene3D" id="1.10.287.110">
    <property type="entry name" value="DnaJ domain"/>
    <property type="match status" value="1"/>
</dbReference>
<proteinExistence type="predicted"/>
<dbReference type="AlphaFoldDB" id="A0A9P6AZ40"/>
<dbReference type="EMBL" id="MU128972">
    <property type="protein sequence ID" value="KAF9513436.1"/>
    <property type="molecule type" value="Genomic_DNA"/>
</dbReference>
<dbReference type="GO" id="GO:0051087">
    <property type="term" value="F:protein-folding chaperone binding"/>
    <property type="evidence" value="ECO:0007669"/>
    <property type="project" value="TreeGrafter"/>
</dbReference>
<dbReference type="PANTHER" id="PTHR43948:SF10">
    <property type="entry name" value="MRJ, ISOFORM E"/>
    <property type="match status" value="1"/>
</dbReference>
<accession>A0A9P6AZ40</accession>
<dbReference type="SMART" id="SM00271">
    <property type="entry name" value="DnaJ"/>
    <property type="match status" value="1"/>
</dbReference>